<protein>
    <submittedName>
        <fullName evidence="2">Uncharacterized protein</fullName>
    </submittedName>
</protein>
<feature type="chain" id="PRO_5039523109" evidence="1">
    <location>
        <begin position="20"/>
        <end position="448"/>
    </location>
</feature>
<gene>
    <name evidence="2" type="ORF">IAA73_01520</name>
</gene>
<feature type="signal peptide" evidence="1">
    <location>
        <begin position="1"/>
        <end position="19"/>
    </location>
</feature>
<organism evidence="2 3">
    <name type="scientific">Candidatus Gallipaludibacter merdavium</name>
    <dbReference type="NCBI Taxonomy" id="2840839"/>
    <lineage>
        <taxon>Bacteria</taxon>
        <taxon>Pseudomonadati</taxon>
        <taxon>Bacteroidota</taxon>
        <taxon>Bacteroidia</taxon>
        <taxon>Bacteroidales</taxon>
        <taxon>Candidatus Gallipaludibacter</taxon>
    </lineage>
</organism>
<evidence type="ECO:0000313" key="3">
    <source>
        <dbReference type="Proteomes" id="UP000823641"/>
    </source>
</evidence>
<reference evidence="2" key="2">
    <citation type="journal article" date="2021" name="PeerJ">
        <title>Extensive microbial diversity within the chicken gut microbiome revealed by metagenomics and culture.</title>
        <authorList>
            <person name="Gilroy R."/>
            <person name="Ravi A."/>
            <person name="Getino M."/>
            <person name="Pursley I."/>
            <person name="Horton D.L."/>
            <person name="Alikhan N.F."/>
            <person name="Baker D."/>
            <person name="Gharbi K."/>
            <person name="Hall N."/>
            <person name="Watson M."/>
            <person name="Adriaenssens E.M."/>
            <person name="Foster-Nyarko E."/>
            <person name="Jarju S."/>
            <person name="Secka A."/>
            <person name="Antonio M."/>
            <person name="Oren A."/>
            <person name="Chaudhuri R.R."/>
            <person name="La Ragione R."/>
            <person name="Hildebrand F."/>
            <person name="Pallen M.J."/>
        </authorList>
    </citation>
    <scope>NUCLEOTIDE SEQUENCE</scope>
    <source>
        <strain evidence="2">G3-3990</strain>
    </source>
</reference>
<dbReference type="EMBL" id="JADIMG010000011">
    <property type="protein sequence ID" value="MBO8459002.1"/>
    <property type="molecule type" value="Genomic_DNA"/>
</dbReference>
<comment type="caution">
    <text evidence="2">The sequence shown here is derived from an EMBL/GenBank/DDBJ whole genome shotgun (WGS) entry which is preliminary data.</text>
</comment>
<evidence type="ECO:0000256" key="1">
    <source>
        <dbReference type="SAM" id="SignalP"/>
    </source>
</evidence>
<sequence>MKKTILSLALLTAGLTLSAQESALPTFVLENFERGEVTFTETVNVNPPTEMEATIVENPSKIGENQSDKVWKWERKEATNNWAGFYATLKNEIPSGYHRIEVKYYRTDANSQLRILCQRAPGDQKEFLPVNAPSKVNEWETLMFDLKANYVTNITVFGFQPDFSTTLAVGTVAYVDDITFVYDETIEPEPVPETLVLFDNSDEEGYYDPSWSGKATTPSTLLLAGGGSDKFPVVTSPAKEGNALKLQWKSAESGDWSIMVAAKGWTHFDLTEMSAIKFYVYAEEGLSKAALPNIHLEAHSGNPNATGKVSLTNYVANDLAAATWTEVIVPLADIWATSAEFTTKNDVKGIFFSQNATDNVEHTLYIDDITFEKNNDTAIGFVKADNKNVNYYNGLLNVSDYEGMVEVYDITGHKVFAAEMTNGAVACQLQQGVYVVRYAQGASKLIVR</sequence>
<dbReference type="Proteomes" id="UP000823641">
    <property type="component" value="Unassembled WGS sequence"/>
</dbReference>
<dbReference type="InterPro" id="IPR008979">
    <property type="entry name" value="Galactose-bd-like_sf"/>
</dbReference>
<keyword evidence="1" id="KW-0732">Signal</keyword>
<reference evidence="2" key="1">
    <citation type="submission" date="2020-10" db="EMBL/GenBank/DDBJ databases">
        <authorList>
            <person name="Gilroy R."/>
        </authorList>
    </citation>
    <scope>NUCLEOTIDE SEQUENCE</scope>
    <source>
        <strain evidence="2">G3-3990</strain>
    </source>
</reference>
<dbReference type="AlphaFoldDB" id="A0A9D9N3H7"/>
<accession>A0A9D9N3H7</accession>
<name>A0A9D9N3H7_9BACT</name>
<dbReference type="Gene3D" id="2.60.120.430">
    <property type="entry name" value="Galactose-binding lectin"/>
    <property type="match status" value="1"/>
</dbReference>
<dbReference type="SUPFAM" id="SSF49785">
    <property type="entry name" value="Galactose-binding domain-like"/>
    <property type="match status" value="1"/>
</dbReference>
<proteinExistence type="predicted"/>
<evidence type="ECO:0000313" key="2">
    <source>
        <dbReference type="EMBL" id="MBO8459002.1"/>
    </source>
</evidence>